<dbReference type="Pfam" id="PF05872">
    <property type="entry name" value="HerA_C"/>
    <property type="match status" value="1"/>
</dbReference>
<dbReference type="Proteomes" id="UP000295764">
    <property type="component" value="Unassembled WGS sequence"/>
</dbReference>
<accession>A0A4R6DLU9</accession>
<gene>
    <name evidence="4" type="ORF">EDF64_102200</name>
</gene>
<feature type="coiled-coil region" evidence="1">
    <location>
        <begin position="5"/>
        <end position="43"/>
    </location>
</feature>
<comment type="caution">
    <text evidence="4">The sequence shown here is derived from an EMBL/GenBank/DDBJ whole genome shotgun (WGS) entry which is preliminary data.</text>
</comment>
<feature type="compositionally biased region" description="Low complexity" evidence="2">
    <location>
        <begin position="559"/>
        <end position="568"/>
    </location>
</feature>
<keyword evidence="1" id="KW-0175">Coiled coil</keyword>
<dbReference type="EMBL" id="SNVW01000002">
    <property type="protein sequence ID" value="TDN45787.1"/>
    <property type="molecule type" value="Genomic_DNA"/>
</dbReference>
<evidence type="ECO:0000313" key="4">
    <source>
        <dbReference type="EMBL" id="TDN45787.1"/>
    </source>
</evidence>
<name>A0A4R6DLU9_9MICO</name>
<sequence length="654" mass="68212">MSDAVDQARAAAAAARAAADEARRLADEAAARAEELAAALEAAAAPTPAAEPAPTAAAATTAVDATTSVAGAVPSTGAVPPGGPLDAAAVTAIRDGYAIEGSALQLGALVNGEALPDVQVRIPLGMLNRHGLVAGATGTGKTRTLQVLAEQIAANGVPVFAADVKGDLSGLAVAGQANDKLTARTAGIGQAWQGVASEAEFYSLGGQGTGVPIRASVSGFGPLLLSKVLGLNETQESSLGLVFHYAERAGLPLVDLSDLRSVLTFLVSDAGKGELAELGGLSKQTAGVILRELITFADAGADQFFGEPEIDTQVFLRTAADGRGIVSLLEVPGVQDQPEVFSTFLMWLLADLFNELPEVGDQDKPKLVFFFDEAHLLFNGASKDFTDQIIRTVRLIRSKGVGVFFVTQTPKDVPNDVLAQLGSRIQHQLRAHTPDDAKALRATVSTYPTSDYDLGEVLTSLATGEAIVTVMNEKGAPTPVAWTRLRAPEGSMDAMPAAEMTARVQASPLLATYGTRLDPDSAYEMLARRMEAAAAEAAAAEEHAEAATRAAEAERDAARATAAAAKEAAAVEKQEARERAAAQKEYERAQREFERAERAADARRTKRTTSRASTRTTASRKANDPLSDLLGSGLGGTIAKEVVQGIFSTLRRRR</sequence>
<dbReference type="AlphaFoldDB" id="A0A4R6DLU9"/>
<organism evidence="4 5">
    <name type="scientific">Curtobacterium flaccumfaciens</name>
    <dbReference type="NCBI Taxonomy" id="2035"/>
    <lineage>
        <taxon>Bacteria</taxon>
        <taxon>Bacillati</taxon>
        <taxon>Actinomycetota</taxon>
        <taxon>Actinomycetes</taxon>
        <taxon>Micrococcales</taxon>
        <taxon>Microbacteriaceae</taxon>
        <taxon>Curtobacterium</taxon>
    </lineage>
</organism>
<dbReference type="PANTHER" id="PTHR30121:SF6">
    <property type="entry name" value="SLR6007 PROTEIN"/>
    <property type="match status" value="1"/>
</dbReference>
<proteinExistence type="predicted"/>
<dbReference type="Gene3D" id="3.40.50.300">
    <property type="entry name" value="P-loop containing nucleotide triphosphate hydrolases"/>
    <property type="match status" value="2"/>
</dbReference>
<dbReference type="InterPro" id="IPR027417">
    <property type="entry name" value="P-loop_NTPase"/>
</dbReference>
<dbReference type="CDD" id="cd01127">
    <property type="entry name" value="TrwB_TraG_TraD_VirD4"/>
    <property type="match status" value="1"/>
</dbReference>
<dbReference type="OrthoDB" id="9758751at2"/>
<evidence type="ECO:0000256" key="2">
    <source>
        <dbReference type="SAM" id="MobiDB-lite"/>
    </source>
</evidence>
<feature type="domain" description="Helicase HerA-like C-terminal" evidence="3">
    <location>
        <begin position="114"/>
        <end position="566"/>
    </location>
</feature>
<evidence type="ECO:0000256" key="1">
    <source>
        <dbReference type="SAM" id="Coils"/>
    </source>
</evidence>
<dbReference type="SUPFAM" id="SSF52540">
    <property type="entry name" value="P-loop containing nucleoside triphosphate hydrolases"/>
    <property type="match status" value="1"/>
</dbReference>
<dbReference type="InterPro" id="IPR033186">
    <property type="entry name" value="HerA_C"/>
</dbReference>
<feature type="compositionally biased region" description="Low complexity" evidence="2">
    <location>
        <begin position="610"/>
        <end position="631"/>
    </location>
</feature>
<dbReference type="PANTHER" id="PTHR30121">
    <property type="entry name" value="UNCHARACTERIZED PROTEIN YJGR-RELATED"/>
    <property type="match status" value="1"/>
</dbReference>
<evidence type="ECO:0000259" key="3">
    <source>
        <dbReference type="Pfam" id="PF05872"/>
    </source>
</evidence>
<feature type="compositionally biased region" description="Basic and acidic residues" evidence="2">
    <location>
        <begin position="540"/>
        <end position="558"/>
    </location>
</feature>
<evidence type="ECO:0000313" key="5">
    <source>
        <dbReference type="Proteomes" id="UP000295764"/>
    </source>
</evidence>
<reference evidence="4 5" key="1">
    <citation type="submission" date="2019-03" db="EMBL/GenBank/DDBJ databases">
        <title>Genomic analyses of the natural microbiome of Caenorhabditis elegans.</title>
        <authorList>
            <person name="Samuel B."/>
        </authorList>
    </citation>
    <scope>NUCLEOTIDE SEQUENCE [LARGE SCALE GENOMIC DNA]</scope>
    <source>
        <strain evidence="4 5">JUb65</strain>
    </source>
</reference>
<protein>
    <recommendedName>
        <fullName evidence="3">Helicase HerA-like C-terminal domain-containing protein</fullName>
    </recommendedName>
</protein>
<dbReference type="STRING" id="2035.RU06_16645"/>
<dbReference type="RefSeq" id="WP_133518742.1">
    <property type="nucleotide sequence ID" value="NZ_SNVW01000002.1"/>
</dbReference>
<feature type="compositionally biased region" description="Basic and acidic residues" evidence="2">
    <location>
        <begin position="569"/>
        <end position="603"/>
    </location>
</feature>
<feature type="region of interest" description="Disordered" evidence="2">
    <location>
        <begin position="537"/>
        <end position="634"/>
    </location>
</feature>
<dbReference type="InterPro" id="IPR051162">
    <property type="entry name" value="T4SS_component"/>
</dbReference>